<gene>
    <name evidence="1" type="ORF">KM029_21295</name>
</gene>
<dbReference type="Proteomes" id="UP000682802">
    <property type="component" value="Chromosome 2"/>
</dbReference>
<dbReference type="Gene3D" id="1.10.3680.10">
    <property type="entry name" value="TerB-like"/>
    <property type="match status" value="1"/>
</dbReference>
<protein>
    <submittedName>
        <fullName evidence="1">TerB family tellurite resistance protein</fullName>
    </submittedName>
</protein>
<reference evidence="1 2" key="1">
    <citation type="submission" date="2021-05" db="EMBL/GenBank/DDBJ databases">
        <title>Comparative genomic studies on the polysaccharide-degrading batcterial strains of the Flammeovirga genus.</title>
        <authorList>
            <person name="Zewei F."/>
            <person name="Zheng Z."/>
            <person name="Yu L."/>
            <person name="Ruyue G."/>
            <person name="Yanhong M."/>
            <person name="Yuanyuan C."/>
            <person name="Jingyan G."/>
            <person name="Wenjun H."/>
        </authorList>
    </citation>
    <scope>NUCLEOTIDE SEQUENCE [LARGE SCALE GENOMIC DNA]</scope>
    <source>
        <strain evidence="1 2">YS10</strain>
    </source>
</reference>
<organism evidence="1 2">
    <name type="scientific">Flammeovirga kamogawensis</name>
    <dbReference type="NCBI Taxonomy" id="373891"/>
    <lineage>
        <taxon>Bacteria</taxon>
        <taxon>Pseudomonadati</taxon>
        <taxon>Bacteroidota</taxon>
        <taxon>Cytophagia</taxon>
        <taxon>Cytophagales</taxon>
        <taxon>Flammeovirgaceae</taxon>
        <taxon>Flammeovirga</taxon>
    </lineage>
</organism>
<dbReference type="RefSeq" id="WP_144075832.1">
    <property type="nucleotide sequence ID" value="NZ_CP076129.1"/>
</dbReference>
<dbReference type="SUPFAM" id="SSF158682">
    <property type="entry name" value="TerB-like"/>
    <property type="match status" value="1"/>
</dbReference>
<evidence type="ECO:0000313" key="1">
    <source>
        <dbReference type="EMBL" id="QWG10220.1"/>
    </source>
</evidence>
<sequence>MLFEKNEKKAVVKVVNDMMLSDGVIDVQEVVYLSLLKKKFKFDDQFIEESKKLTTSDSVSILKGMTDQKKEWVMKILFEMANVDNDFDANEKILLENIRVLIDYKGK</sequence>
<evidence type="ECO:0000313" key="2">
    <source>
        <dbReference type="Proteomes" id="UP000682802"/>
    </source>
</evidence>
<keyword evidence="2" id="KW-1185">Reference proteome</keyword>
<accession>A0ABX8H4U1</accession>
<proteinExistence type="predicted"/>
<dbReference type="EMBL" id="CP076129">
    <property type="protein sequence ID" value="QWG10220.1"/>
    <property type="molecule type" value="Genomic_DNA"/>
</dbReference>
<dbReference type="InterPro" id="IPR029024">
    <property type="entry name" value="TerB-like"/>
</dbReference>
<name>A0ABX8H4U1_9BACT</name>